<reference evidence="3 4" key="1">
    <citation type="submission" date="2016-02" db="EMBL/GenBank/DDBJ databases">
        <authorList>
            <person name="Wen L."/>
            <person name="He K."/>
            <person name="Yang H."/>
        </authorList>
    </citation>
    <scope>NUCLEOTIDE SEQUENCE [LARGE SCALE GENOMIC DNA]</scope>
    <source>
        <strain evidence="3 4">CV41</strain>
    </source>
</reference>
<sequence length="173" mass="19248">MGKSPSSENSPRWGAFLRKARLRIGRGVIPLRVVVFSCARIFILSVMTLAWGVGFFHSSLCAADWLPDHEHHHPAYHDPANPHAHEHTVGDGGDQEPLWAAQPTSHASLLLAVLTALLLAPLFLSPRWTLSALLRVARPKVAPRWRINGSHTRDPIWHFVRRCAPDIAAPPLR</sequence>
<comment type="caution">
    <text evidence="3">The sequence shown here is derived from an EMBL/GenBank/DDBJ whole genome shotgun (WGS) entry which is preliminary data.</text>
</comment>
<protein>
    <submittedName>
        <fullName evidence="3">Uncharacterized protein</fullName>
    </submittedName>
</protein>
<accession>A0A139SIX8</accession>
<keyword evidence="4" id="KW-1185">Reference proteome</keyword>
<evidence type="ECO:0000313" key="4">
    <source>
        <dbReference type="Proteomes" id="UP000071392"/>
    </source>
</evidence>
<keyword evidence="2" id="KW-1133">Transmembrane helix</keyword>
<gene>
    <name evidence="3" type="ORF">AXK12_07165</name>
</gene>
<name>A0A139SIX8_9BACT</name>
<proteinExistence type="predicted"/>
<feature type="transmembrane region" description="Helical" evidence="2">
    <location>
        <begin position="107"/>
        <end position="125"/>
    </location>
</feature>
<evidence type="ECO:0000256" key="2">
    <source>
        <dbReference type="SAM" id="Phobius"/>
    </source>
</evidence>
<keyword evidence="2" id="KW-0812">Transmembrane</keyword>
<evidence type="ECO:0000256" key="1">
    <source>
        <dbReference type="SAM" id="MobiDB-lite"/>
    </source>
</evidence>
<feature type="transmembrane region" description="Helical" evidence="2">
    <location>
        <begin position="29"/>
        <end position="51"/>
    </location>
</feature>
<dbReference type="EMBL" id="LSZP01000053">
    <property type="protein sequence ID" value="KXU34525.1"/>
    <property type="molecule type" value="Genomic_DNA"/>
</dbReference>
<feature type="region of interest" description="Disordered" evidence="1">
    <location>
        <begin position="76"/>
        <end position="97"/>
    </location>
</feature>
<organism evidence="3 4">
    <name type="scientific">Cephaloticoccus capnophilus</name>
    <dbReference type="NCBI Taxonomy" id="1548208"/>
    <lineage>
        <taxon>Bacteria</taxon>
        <taxon>Pseudomonadati</taxon>
        <taxon>Verrucomicrobiota</taxon>
        <taxon>Opitutia</taxon>
        <taxon>Opitutales</taxon>
        <taxon>Opitutaceae</taxon>
        <taxon>Cephaloticoccus</taxon>
    </lineage>
</organism>
<dbReference type="STRING" id="1548208.AXK12_07165"/>
<dbReference type="Proteomes" id="UP000071392">
    <property type="component" value="Unassembled WGS sequence"/>
</dbReference>
<keyword evidence="2" id="KW-0472">Membrane</keyword>
<dbReference type="AlphaFoldDB" id="A0A139SIX8"/>
<evidence type="ECO:0000313" key="3">
    <source>
        <dbReference type="EMBL" id="KXU34525.1"/>
    </source>
</evidence>